<dbReference type="InterPro" id="IPR009570">
    <property type="entry name" value="Spore_III_AC"/>
</dbReference>
<proteinExistence type="predicted"/>
<dbReference type="OrthoDB" id="1926511at2"/>
<dbReference type="Proteomes" id="UP000183952">
    <property type="component" value="Unassembled WGS sequence"/>
</dbReference>
<dbReference type="NCBIfam" id="TIGR02848">
    <property type="entry name" value="spore_III_AC"/>
    <property type="match status" value="1"/>
</dbReference>
<dbReference type="STRING" id="1121331.SAMN02745248_00629"/>
<keyword evidence="3" id="KW-1185">Reference proteome</keyword>
<dbReference type="AlphaFoldDB" id="A0A1M6L5D7"/>
<dbReference type="EMBL" id="FRAD01000005">
    <property type="protein sequence ID" value="SHJ66422.1"/>
    <property type="molecule type" value="Genomic_DNA"/>
</dbReference>
<dbReference type="Pfam" id="PF06686">
    <property type="entry name" value="SpoIIIAC"/>
    <property type="match status" value="1"/>
</dbReference>
<feature type="transmembrane region" description="Helical" evidence="1">
    <location>
        <begin position="6"/>
        <end position="24"/>
    </location>
</feature>
<keyword evidence="1" id="KW-1133">Transmembrane helix</keyword>
<organism evidence="2 3">
    <name type="scientific">Hathewaya proteolytica DSM 3090</name>
    <dbReference type="NCBI Taxonomy" id="1121331"/>
    <lineage>
        <taxon>Bacteria</taxon>
        <taxon>Bacillati</taxon>
        <taxon>Bacillota</taxon>
        <taxon>Clostridia</taxon>
        <taxon>Eubacteriales</taxon>
        <taxon>Clostridiaceae</taxon>
        <taxon>Hathewaya</taxon>
    </lineage>
</organism>
<feature type="transmembrane region" description="Helical" evidence="1">
    <location>
        <begin position="31"/>
        <end position="52"/>
    </location>
</feature>
<keyword evidence="1" id="KW-0812">Transmembrane</keyword>
<accession>A0A1M6L5D7</accession>
<dbReference type="RefSeq" id="WP_072902240.1">
    <property type="nucleotide sequence ID" value="NZ_FRAD01000005.1"/>
</dbReference>
<evidence type="ECO:0000313" key="2">
    <source>
        <dbReference type="EMBL" id="SHJ66422.1"/>
    </source>
</evidence>
<evidence type="ECO:0000313" key="3">
    <source>
        <dbReference type="Proteomes" id="UP000183952"/>
    </source>
</evidence>
<evidence type="ECO:0000256" key="1">
    <source>
        <dbReference type="SAM" id="Phobius"/>
    </source>
</evidence>
<protein>
    <submittedName>
        <fullName evidence="2">Stage III sporulation protein AC</fullName>
    </submittedName>
</protein>
<dbReference type="InterPro" id="IPR025664">
    <property type="entry name" value="Spore_III_AC/AD"/>
</dbReference>
<name>A0A1M6L5D7_9CLOT</name>
<reference evidence="2 3" key="1">
    <citation type="submission" date="2016-11" db="EMBL/GenBank/DDBJ databases">
        <authorList>
            <person name="Jaros S."/>
            <person name="Januszkiewicz K."/>
            <person name="Wedrychowicz H."/>
        </authorList>
    </citation>
    <scope>NUCLEOTIDE SEQUENCE [LARGE SCALE GENOMIC DNA]</scope>
    <source>
        <strain evidence="2 3">DSM 3090</strain>
    </source>
</reference>
<gene>
    <name evidence="2" type="ORF">SAMN02745248_00629</name>
</gene>
<keyword evidence="1" id="KW-0472">Membrane</keyword>
<sequence>MMDVSLILKIAGVGILVIVLDKVLKSAGKEDFAVITNLAGIIIILLMVVKLLNELFNTVKTLFLF</sequence>